<evidence type="ECO:0000256" key="4">
    <source>
        <dbReference type="ARBA" id="ARBA00016962"/>
    </source>
</evidence>
<keyword evidence="7 10" id="KW-1133">Transmembrane helix</keyword>
<evidence type="ECO:0000256" key="9">
    <source>
        <dbReference type="ARBA" id="ARBA00024973"/>
    </source>
</evidence>
<name>A0ABS1IXD5_9FIRM</name>
<dbReference type="Pfam" id="PF02687">
    <property type="entry name" value="FtsX"/>
    <property type="match status" value="1"/>
</dbReference>
<sequence length="401" mass="42845">MSVFNSISYKNIARRPGRTIILVLLSALLCFSVTGGSLAITGLKEGLMSLRSRLGADVMVVPYAATTKTNFSNMILQGNPGYFYMDRSILDKIKDMDGIKEISEQYFLASAKAGCCSAKLQIIGFDPVTDFTIKPWVKESYDGKLGKFEMLVGNDLNAFAGDTLTFYGKVCTVKGKLKKTGTYLDTAVYLSIDSVKALLKSAEETGMVTNNNGDPDKLTSCILINVADGYTPLDVMSEINIKTRGVEAIQTQDMISGVAGQLESASRIISVLIIAIWLLAILILILAFTMIANERKKEFAILRVLGSSRKMVAGIILKEALMVNFIGSVAGAFAAIVAVLLVGEVSLTTFDLPFLLPGADKVALLALITVAASVAAGCLASSLSALKTSKIDTALILREGN</sequence>
<comment type="function">
    <text evidence="9">Part of the ABC transporter complex hrt involved in hemin import. Responsible for the translocation of the substrate across the membrane.</text>
</comment>
<evidence type="ECO:0000256" key="8">
    <source>
        <dbReference type="ARBA" id="ARBA00023136"/>
    </source>
</evidence>
<comment type="subcellular location">
    <subcellularLocation>
        <location evidence="1">Cell membrane</location>
        <topology evidence="1">Multi-pass membrane protein</topology>
    </subcellularLocation>
</comment>
<evidence type="ECO:0000256" key="10">
    <source>
        <dbReference type="SAM" id="Phobius"/>
    </source>
</evidence>
<evidence type="ECO:0000256" key="7">
    <source>
        <dbReference type="ARBA" id="ARBA00022989"/>
    </source>
</evidence>
<accession>A0ABS1IXD5</accession>
<dbReference type="InterPro" id="IPR051125">
    <property type="entry name" value="ABC-4/HrtB_transporter"/>
</dbReference>
<evidence type="ECO:0000256" key="2">
    <source>
        <dbReference type="ARBA" id="ARBA00008697"/>
    </source>
</evidence>
<dbReference type="PANTHER" id="PTHR43738">
    <property type="entry name" value="ABC TRANSPORTER, MEMBRANE PROTEIN"/>
    <property type="match status" value="1"/>
</dbReference>
<feature type="transmembrane region" description="Helical" evidence="10">
    <location>
        <begin position="312"/>
        <end position="342"/>
    </location>
</feature>
<keyword evidence="6 10" id="KW-0812">Transmembrane</keyword>
<proteinExistence type="inferred from homology"/>
<dbReference type="InterPro" id="IPR003838">
    <property type="entry name" value="ABC3_permease_C"/>
</dbReference>
<evidence type="ECO:0000256" key="3">
    <source>
        <dbReference type="ARBA" id="ARBA00011131"/>
    </source>
</evidence>
<evidence type="ECO:0000256" key="1">
    <source>
        <dbReference type="ARBA" id="ARBA00004651"/>
    </source>
</evidence>
<comment type="subunit">
    <text evidence="3">The complex is composed of two ATP-binding proteins (HrtA), two transmembrane proteins (HrtB) and a solute-binding protein.</text>
</comment>
<feature type="transmembrane region" description="Helical" evidence="10">
    <location>
        <begin position="362"/>
        <end position="386"/>
    </location>
</feature>
<dbReference type="Proteomes" id="UP000604730">
    <property type="component" value="Unassembled WGS sequence"/>
</dbReference>
<comment type="similarity">
    <text evidence="2">Belongs to the ABC-4 integral membrane protein family. HrtB subfamily.</text>
</comment>
<evidence type="ECO:0000313" key="13">
    <source>
        <dbReference type="Proteomes" id="UP000604730"/>
    </source>
</evidence>
<keyword evidence="8 10" id="KW-0472">Membrane</keyword>
<evidence type="ECO:0000313" key="12">
    <source>
        <dbReference type="EMBL" id="MBK5896551.1"/>
    </source>
</evidence>
<comment type="caution">
    <text evidence="12">The sequence shown here is derived from an EMBL/GenBank/DDBJ whole genome shotgun (WGS) entry which is preliminary data.</text>
</comment>
<evidence type="ECO:0000256" key="6">
    <source>
        <dbReference type="ARBA" id="ARBA00022692"/>
    </source>
</evidence>
<dbReference type="PANTHER" id="PTHR43738:SF2">
    <property type="entry name" value="ABC TRANSPORTER PERMEASE"/>
    <property type="match status" value="1"/>
</dbReference>
<feature type="domain" description="ABC3 transporter permease C-terminal" evidence="11">
    <location>
        <begin position="271"/>
        <end position="387"/>
    </location>
</feature>
<evidence type="ECO:0000256" key="5">
    <source>
        <dbReference type="ARBA" id="ARBA00022475"/>
    </source>
</evidence>
<dbReference type="EMBL" id="JAEPRJ010000001">
    <property type="protein sequence ID" value="MBK5896551.1"/>
    <property type="molecule type" value="Genomic_DNA"/>
</dbReference>
<protein>
    <recommendedName>
        <fullName evidence="4">Putative hemin transport system permease protein HrtB</fullName>
    </recommendedName>
</protein>
<gene>
    <name evidence="12" type="ORF">JJN12_01955</name>
</gene>
<keyword evidence="5" id="KW-1003">Cell membrane</keyword>
<evidence type="ECO:0000259" key="11">
    <source>
        <dbReference type="Pfam" id="PF02687"/>
    </source>
</evidence>
<keyword evidence="13" id="KW-1185">Reference proteome</keyword>
<organism evidence="12 13">
    <name type="scientific">Catonella massiliensis</name>
    <dbReference type="NCBI Taxonomy" id="2799636"/>
    <lineage>
        <taxon>Bacteria</taxon>
        <taxon>Bacillati</taxon>
        <taxon>Bacillota</taxon>
        <taxon>Clostridia</taxon>
        <taxon>Lachnospirales</taxon>
        <taxon>Lachnospiraceae</taxon>
        <taxon>Catonella</taxon>
    </lineage>
</organism>
<reference evidence="12 13" key="1">
    <citation type="submission" date="2021-01" db="EMBL/GenBank/DDBJ databases">
        <title>Isolation and description of Catonella massiliensis sp. nov., a novel Catonella species, isolated from a stable periodontitis subject.</title>
        <authorList>
            <person name="Antezack A."/>
            <person name="Boxberger M."/>
            <person name="La Scola B."/>
            <person name="Monnet-Corti V."/>
        </authorList>
    </citation>
    <scope>NUCLEOTIDE SEQUENCE [LARGE SCALE GENOMIC DNA]</scope>
    <source>
        <strain evidence="12 13">Marseille-Q4567</strain>
    </source>
</reference>
<feature type="transmembrane region" description="Helical" evidence="10">
    <location>
        <begin position="268"/>
        <end position="291"/>
    </location>
</feature>
<dbReference type="RefSeq" id="WP_208428115.1">
    <property type="nucleotide sequence ID" value="NZ_JAEPRJ010000001.1"/>
</dbReference>